<evidence type="ECO:0000259" key="1">
    <source>
        <dbReference type="Pfam" id="PF04149"/>
    </source>
</evidence>
<proteinExistence type="predicted"/>
<protein>
    <recommendedName>
        <fullName evidence="1">DUF397 domain-containing protein</fullName>
    </recommendedName>
</protein>
<evidence type="ECO:0000313" key="2">
    <source>
        <dbReference type="EMBL" id="GHC61850.1"/>
    </source>
</evidence>
<accession>A0A918WNL8</accession>
<sequence length="61" mass="6591">MSTKLMWFKSSYSTSEGNACVEVRSGPREIRVRDSKRITGPELRFAAPAWAAFVAALAAGG</sequence>
<feature type="domain" description="DUF397" evidence="1">
    <location>
        <begin position="6"/>
        <end position="57"/>
    </location>
</feature>
<reference evidence="2" key="1">
    <citation type="journal article" date="2014" name="Int. J. Syst. Evol. Microbiol.">
        <title>Complete genome sequence of Corynebacterium casei LMG S-19264T (=DSM 44701T), isolated from a smear-ripened cheese.</title>
        <authorList>
            <consortium name="US DOE Joint Genome Institute (JGI-PGF)"/>
            <person name="Walter F."/>
            <person name="Albersmeier A."/>
            <person name="Kalinowski J."/>
            <person name="Ruckert C."/>
        </authorList>
    </citation>
    <scope>NUCLEOTIDE SEQUENCE</scope>
    <source>
        <strain evidence="2">JCM 4633</strain>
    </source>
</reference>
<reference evidence="2" key="2">
    <citation type="submission" date="2020-09" db="EMBL/GenBank/DDBJ databases">
        <authorList>
            <person name="Sun Q."/>
            <person name="Ohkuma M."/>
        </authorList>
    </citation>
    <scope>NUCLEOTIDE SEQUENCE</scope>
    <source>
        <strain evidence="2">JCM 4633</strain>
    </source>
</reference>
<dbReference type="AlphaFoldDB" id="A0A918WNL8"/>
<name>A0A918WNL8_STRCJ</name>
<dbReference type="Pfam" id="PF04149">
    <property type="entry name" value="DUF397"/>
    <property type="match status" value="1"/>
</dbReference>
<dbReference type="InterPro" id="IPR007278">
    <property type="entry name" value="DUF397"/>
</dbReference>
<organism evidence="2 3">
    <name type="scientific">Streptomyces cinnamoneus</name>
    <name type="common">Streptoverticillium cinnamoneum</name>
    <dbReference type="NCBI Taxonomy" id="53446"/>
    <lineage>
        <taxon>Bacteria</taxon>
        <taxon>Bacillati</taxon>
        <taxon>Actinomycetota</taxon>
        <taxon>Actinomycetes</taxon>
        <taxon>Kitasatosporales</taxon>
        <taxon>Streptomycetaceae</taxon>
        <taxon>Streptomyces</taxon>
        <taxon>Streptomyces cinnamoneus group</taxon>
    </lineage>
</organism>
<comment type="caution">
    <text evidence="2">The sequence shown here is derived from an EMBL/GenBank/DDBJ whole genome shotgun (WGS) entry which is preliminary data.</text>
</comment>
<dbReference type="Proteomes" id="UP000646244">
    <property type="component" value="Unassembled WGS sequence"/>
</dbReference>
<evidence type="ECO:0000313" key="3">
    <source>
        <dbReference type="Proteomes" id="UP000646244"/>
    </source>
</evidence>
<dbReference type="EMBL" id="BMVB01000016">
    <property type="protein sequence ID" value="GHC61850.1"/>
    <property type="molecule type" value="Genomic_DNA"/>
</dbReference>
<gene>
    <name evidence="2" type="ORF">GCM10010507_43670</name>
</gene>